<proteinExistence type="inferred from homology"/>
<comment type="caution">
    <text evidence="15">The sequence shown here is derived from an EMBL/GenBank/DDBJ whole genome shotgun (WGS) entry which is preliminary data.</text>
</comment>
<evidence type="ECO:0000256" key="1">
    <source>
        <dbReference type="ARBA" id="ARBA00004141"/>
    </source>
</evidence>
<feature type="transmembrane region" description="Helical" evidence="11 12">
    <location>
        <begin position="144"/>
        <end position="163"/>
    </location>
</feature>
<feature type="transmembrane region" description="Helical" evidence="11 12">
    <location>
        <begin position="184"/>
        <end position="210"/>
    </location>
</feature>
<dbReference type="InterPro" id="IPR001594">
    <property type="entry name" value="Palmitoyltrfase_DHHC"/>
</dbReference>
<keyword evidence="5 11" id="KW-1133">Transmembrane helix</keyword>
<dbReference type="PANTHER" id="PTHR12246">
    <property type="entry name" value="PALMITOYLTRANSFERASE ZDHHC16"/>
    <property type="match status" value="1"/>
</dbReference>
<dbReference type="InterPro" id="IPR039859">
    <property type="entry name" value="PFA4/ZDH16/20/ERF2-like"/>
</dbReference>
<evidence type="ECO:0000256" key="13">
    <source>
        <dbReference type="SAM" id="MobiDB-lite"/>
    </source>
</evidence>
<keyword evidence="16" id="KW-1185">Reference proteome</keyword>
<dbReference type="Pfam" id="PF01529">
    <property type="entry name" value="DHHC"/>
    <property type="match status" value="1"/>
</dbReference>
<accession>A0AAD5HH10</accession>
<dbReference type="AlphaFoldDB" id="A0AAD5HH10"/>
<evidence type="ECO:0000256" key="6">
    <source>
        <dbReference type="ARBA" id="ARBA00023136"/>
    </source>
</evidence>
<organism evidence="15 16">
    <name type="scientific">Umbelopsis ramanniana AG</name>
    <dbReference type="NCBI Taxonomy" id="1314678"/>
    <lineage>
        <taxon>Eukaryota</taxon>
        <taxon>Fungi</taxon>
        <taxon>Fungi incertae sedis</taxon>
        <taxon>Mucoromycota</taxon>
        <taxon>Mucoromycotina</taxon>
        <taxon>Umbelopsidomycetes</taxon>
        <taxon>Umbelopsidales</taxon>
        <taxon>Umbelopsidaceae</taxon>
        <taxon>Umbelopsis</taxon>
    </lineage>
</organism>
<keyword evidence="7 11" id="KW-0564">Palmitate</keyword>
<keyword evidence="8 11" id="KW-0449">Lipoprotein</keyword>
<comment type="similarity">
    <text evidence="11">Belongs to the DHHC palmitoyltransferase family. PFA4 subfamily.</text>
</comment>
<dbReference type="Proteomes" id="UP001206595">
    <property type="component" value="Unassembled WGS sequence"/>
</dbReference>
<evidence type="ECO:0000256" key="8">
    <source>
        <dbReference type="ARBA" id="ARBA00023288"/>
    </source>
</evidence>
<feature type="compositionally biased region" description="Polar residues" evidence="13">
    <location>
        <begin position="459"/>
        <end position="471"/>
    </location>
</feature>
<keyword evidence="4 11" id="KW-0256">Endoplasmic reticulum</keyword>
<dbReference type="GO" id="GO:0019706">
    <property type="term" value="F:protein-cysteine S-palmitoyltransferase activity"/>
    <property type="evidence" value="ECO:0007669"/>
    <property type="project" value="UniProtKB-UniRule"/>
</dbReference>
<feature type="domain" description="Palmitoyltransferase DHHC" evidence="14">
    <location>
        <begin position="95"/>
        <end position="223"/>
    </location>
</feature>
<dbReference type="EMBL" id="MU620893">
    <property type="protein sequence ID" value="KAI8584132.1"/>
    <property type="molecule type" value="Genomic_DNA"/>
</dbReference>
<keyword evidence="6 11" id="KW-0472">Membrane</keyword>
<gene>
    <name evidence="11" type="primary">PFA4</name>
    <name evidence="15" type="ORF">K450DRAFT_218306</name>
</gene>
<feature type="region of interest" description="Disordered" evidence="13">
    <location>
        <begin position="302"/>
        <end position="326"/>
    </location>
</feature>
<comment type="subcellular location">
    <subcellularLocation>
        <location evidence="11">Endoplasmic reticulum membrane</location>
        <topology evidence="11">Multi-pass membrane protein</topology>
    </subcellularLocation>
    <subcellularLocation>
        <location evidence="1">Membrane</location>
        <topology evidence="1">Multi-pass membrane protein</topology>
    </subcellularLocation>
</comment>
<evidence type="ECO:0000313" key="15">
    <source>
        <dbReference type="EMBL" id="KAI8584132.1"/>
    </source>
</evidence>
<comment type="catalytic activity">
    <reaction evidence="10 11 12">
        <text>L-cysteinyl-[protein] + hexadecanoyl-CoA = S-hexadecanoyl-L-cysteinyl-[protein] + CoA</text>
        <dbReference type="Rhea" id="RHEA:36683"/>
        <dbReference type="Rhea" id="RHEA-COMP:10131"/>
        <dbReference type="Rhea" id="RHEA-COMP:11032"/>
        <dbReference type="ChEBI" id="CHEBI:29950"/>
        <dbReference type="ChEBI" id="CHEBI:57287"/>
        <dbReference type="ChEBI" id="CHEBI:57379"/>
        <dbReference type="ChEBI" id="CHEBI:74151"/>
        <dbReference type="EC" id="2.3.1.225"/>
    </reaction>
</comment>
<evidence type="ECO:0000259" key="14">
    <source>
        <dbReference type="Pfam" id="PF01529"/>
    </source>
</evidence>
<comment type="function">
    <text evidence="11">Mediates the reversible addition of palmitate to target proteins, thereby regulating their membrane association and biological function.</text>
</comment>
<sequence>MRIDISGRFFIGGVLVLISTIAYPSQWFVFYAPLGGWAWSTAKVLVPLNILVAMVFYNYYLSCSTDPGRIPLDWEPPATIAQPTEEGKRMGITGPRFCKTCNVFKPPRSHHCSACRRCVLKMDHHCPWIANCVGYDNYGHFFRFLIYVDLATLYVLILLIWRIRKIMDDIRHFRFQAEPSTTEVVFLVLTFVLDLVVLLCVGVLSCYHIYCVCKNQSTIESWERGKVKGLVRRGKIPSTQYPFSIGIIKNICSVLGPNPLLWLWPQKPPGDGLQYPVSKGIDPRAAYIWPPRDPDDLRPSIFSRGQHPAGRNGKARYHPTPQQRNHVRRDSEGYLVRELTAEERTSMMESYVDDENAQVYEMGMHEPGPYNYEEDYYDSGSAITDSGDEFSLTEDEENMRNAVNGYDYPPDNYADEDAQWEQYVAADYAGRPDLAYNQEEEYAIEEDDGDDAPLATLIPKTNSTTKGLKKD</sequence>
<feature type="active site" description="S-palmitoyl cysteine intermediate" evidence="11">
    <location>
        <position position="126"/>
    </location>
</feature>
<evidence type="ECO:0000256" key="12">
    <source>
        <dbReference type="RuleBase" id="RU079119"/>
    </source>
</evidence>
<feature type="transmembrane region" description="Helical" evidence="11 12">
    <location>
        <begin position="6"/>
        <end position="32"/>
    </location>
</feature>
<evidence type="ECO:0000256" key="11">
    <source>
        <dbReference type="HAMAP-Rule" id="MF_03199"/>
    </source>
</evidence>
<evidence type="ECO:0000313" key="16">
    <source>
        <dbReference type="Proteomes" id="UP001206595"/>
    </source>
</evidence>
<evidence type="ECO:0000256" key="3">
    <source>
        <dbReference type="ARBA" id="ARBA00022692"/>
    </source>
</evidence>
<name>A0AAD5HH10_UMBRA</name>
<evidence type="ECO:0000256" key="10">
    <source>
        <dbReference type="ARBA" id="ARBA00048048"/>
    </source>
</evidence>
<protein>
    <recommendedName>
        <fullName evidence="11">Palmitoyltransferase PFA4</fullName>
        <ecNumber evidence="11">2.3.1.225</ecNumber>
    </recommendedName>
    <alternativeName>
        <fullName evidence="11">Protein S-acyltransferase</fullName>
        <shortName evidence="11">PAT</shortName>
    </alternativeName>
    <alternativeName>
        <fullName evidence="11">Protein fatty acyltransferase 4</fullName>
    </alternativeName>
</protein>
<reference evidence="15" key="1">
    <citation type="submission" date="2021-06" db="EMBL/GenBank/DDBJ databases">
        <authorList>
            <consortium name="DOE Joint Genome Institute"/>
            <person name="Mondo S.J."/>
            <person name="Amses K.R."/>
            <person name="Simmons D.R."/>
            <person name="Longcore J.E."/>
            <person name="Seto K."/>
            <person name="Alves G.H."/>
            <person name="Bonds A.E."/>
            <person name="Quandt C.A."/>
            <person name="Davis W.J."/>
            <person name="Chang Y."/>
            <person name="Letcher P.M."/>
            <person name="Powell M.J."/>
            <person name="Kuo A."/>
            <person name="Labutti K."/>
            <person name="Pangilinan J."/>
            <person name="Andreopoulos W."/>
            <person name="Tritt A."/>
            <person name="Riley R."/>
            <person name="Hundley H."/>
            <person name="Johnson J."/>
            <person name="Lipzen A."/>
            <person name="Barry K."/>
            <person name="Berbee M.L."/>
            <person name="Buchler N.E."/>
            <person name="Grigoriev I.V."/>
            <person name="Spatafora J.W."/>
            <person name="Stajich J.E."/>
            <person name="James T.Y."/>
        </authorList>
    </citation>
    <scope>NUCLEOTIDE SEQUENCE</scope>
    <source>
        <strain evidence="15">AG</strain>
    </source>
</reference>
<reference evidence="15" key="2">
    <citation type="journal article" date="2022" name="Proc. Natl. Acad. Sci. U.S.A.">
        <title>Diploid-dominant life cycles characterize the early evolution of Fungi.</title>
        <authorList>
            <person name="Amses K.R."/>
            <person name="Simmons D.R."/>
            <person name="Longcore J.E."/>
            <person name="Mondo S.J."/>
            <person name="Seto K."/>
            <person name="Jeronimo G.H."/>
            <person name="Bonds A.E."/>
            <person name="Quandt C.A."/>
            <person name="Davis W.J."/>
            <person name="Chang Y."/>
            <person name="Federici B.A."/>
            <person name="Kuo A."/>
            <person name="LaButti K."/>
            <person name="Pangilinan J."/>
            <person name="Andreopoulos W."/>
            <person name="Tritt A."/>
            <person name="Riley R."/>
            <person name="Hundley H."/>
            <person name="Johnson J."/>
            <person name="Lipzen A."/>
            <person name="Barry K."/>
            <person name="Lang B.F."/>
            <person name="Cuomo C.A."/>
            <person name="Buchler N.E."/>
            <person name="Grigoriev I.V."/>
            <person name="Spatafora J.W."/>
            <person name="Stajich J.E."/>
            <person name="James T.Y."/>
        </authorList>
    </citation>
    <scope>NUCLEOTIDE SEQUENCE</scope>
    <source>
        <strain evidence="15">AG</strain>
    </source>
</reference>
<evidence type="ECO:0000256" key="2">
    <source>
        <dbReference type="ARBA" id="ARBA00022679"/>
    </source>
</evidence>
<evidence type="ECO:0000256" key="9">
    <source>
        <dbReference type="ARBA" id="ARBA00023315"/>
    </source>
</evidence>
<evidence type="ECO:0000256" key="4">
    <source>
        <dbReference type="ARBA" id="ARBA00022824"/>
    </source>
</evidence>
<feature type="region of interest" description="Disordered" evidence="13">
    <location>
        <begin position="443"/>
        <end position="471"/>
    </location>
</feature>
<keyword evidence="9 11" id="KW-0012">Acyltransferase</keyword>
<dbReference type="EC" id="2.3.1.225" evidence="11"/>
<keyword evidence="2 11" id="KW-0808">Transferase</keyword>
<evidence type="ECO:0000256" key="7">
    <source>
        <dbReference type="ARBA" id="ARBA00023139"/>
    </source>
</evidence>
<feature type="transmembrane region" description="Helical" evidence="11 12">
    <location>
        <begin position="44"/>
        <end position="61"/>
    </location>
</feature>
<dbReference type="InterPro" id="IPR033682">
    <property type="entry name" value="PFA4"/>
</dbReference>
<comment type="domain">
    <text evidence="11 12">The DHHC domain is required for palmitoyltransferase activity.</text>
</comment>
<dbReference type="PROSITE" id="PS50216">
    <property type="entry name" value="DHHC"/>
    <property type="match status" value="1"/>
</dbReference>
<dbReference type="GO" id="GO:0005789">
    <property type="term" value="C:endoplasmic reticulum membrane"/>
    <property type="evidence" value="ECO:0007669"/>
    <property type="project" value="UniProtKB-SubCell"/>
</dbReference>
<dbReference type="HAMAP" id="MF_03199">
    <property type="entry name" value="DHHC_PAT_PFA4"/>
    <property type="match status" value="1"/>
</dbReference>
<evidence type="ECO:0000256" key="5">
    <source>
        <dbReference type="ARBA" id="ARBA00022989"/>
    </source>
</evidence>
<keyword evidence="3 11" id="KW-0812">Transmembrane</keyword>